<dbReference type="InParanoid" id="F0ZPD4"/>
<evidence type="ECO:0000313" key="4">
    <source>
        <dbReference type="Proteomes" id="UP000001064"/>
    </source>
</evidence>
<dbReference type="PANTHER" id="PTHR34284">
    <property type="entry name" value="FG-GAP REPEAT-CONTAINING PROTEIN"/>
    <property type="match status" value="1"/>
</dbReference>
<dbReference type="PANTHER" id="PTHR34284:SF1">
    <property type="entry name" value="FG-GAP REPEAT-CONTAINING PROTEIN"/>
    <property type="match status" value="1"/>
</dbReference>
<dbReference type="SUPFAM" id="SSF69318">
    <property type="entry name" value="Integrin alpha N-terminal domain"/>
    <property type="match status" value="1"/>
</dbReference>
<evidence type="ECO:0000256" key="2">
    <source>
        <dbReference type="SAM" id="Phobius"/>
    </source>
</evidence>
<protein>
    <recommendedName>
        <fullName evidence="5">FG-GAP repeat-containing protein</fullName>
    </recommendedName>
</protein>
<keyword evidence="2" id="KW-0472">Membrane</keyword>
<gene>
    <name evidence="3" type="ORF">DICPUDRAFT_98309</name>
</gene>
<accession>F0ZPD4</accession>
<dbReference type="OrthoDB" id="270568at2759"/>
<dbReference type="eggNOG" id="ENOG502QPN1">
    <property type="taxonomic scope" value="Eukaryota"/>
</dbReference>
<dbReference type="OMA" id="HVLICED"/>
<proteinExistence type="predicted"/>
<dbReference type="AlphaFoldDB" id="F0ZPD4"/>
<keyword evidence="2" id="KW-0812">Transmembrane</keyword>
<organism evidence="3 4">
    <name type="scientific">Dictyostelium purpureum</name>
    <name type="common">Slime mold</name>
    <dbReference type="NCBI Taxonomy" id="5786"/>
    <lineage>
        <taxon>Eukaryota</taxon>
        <taxon>Amoebozoa</taxon>
        <taxon>Evosea</taxon>
        <taxon>Eumycetozoa</taxon>
        <taxon>Dictyostelia</taxon>
        <taxon>Dictyosteliales</taxon>
        <taxon>Dictyosteliaceae</taxon>
        <taxon>Dictyostelium</taxon>
    </lineage>
</organism>
<reference evidence="4" key="1">
    <citation type="journal article" date="2011" name="Genome Biol.">
        <title>Comparative genomics of the social amoebae Dictyostelium discoideum and Dictyostelium purpureum.</title>
        <authorList>
            <consortium name="US DOE Joint Genome Institute (JGI-PGF)"/>
            <person name="Sucgang R."/>
            <person name="Kuo A."/>
            <person name="Tian X."/>
            <person name="Salerno W."/>
            <person name="Parikh A."/>
            <person name="Feasley C.L."/>
            <person name="Dalin E."/>
            <person name="Tu H."/>
            <person name="Huang E."/>
            <person name="Barry K."/>
            <person name="Lindquist E."/>
            <person name="Shapiro H."/>
            <person name="Bruce D."/>
            <person name="Schmutz J."/>
            <person name="Salamov A."/>
            <person name="Fey P."/>
            <person name="Gaudet P."/>
            <person name="Anjard C."/>
            <person name="Babu M.M."/>
            <person name="Basu S."/>
            <person name="Bushmanova Y."/>
            <person name="van der Wel H."/>
            <person name="Katoh-Kurasawa M."/>
            <person name="Dinh C."/>
            <person name="Coutinho P.M."/>
            <person name="Saito T."/>
            <person name="Elias M."/>
            <person name="Schaap P."/>
            <person name="Kay R.R."/>
            <person name="Henrissat B."/>
            <person name="Eichinger L."/>
            <person name="Rivero F."/>
            <person name="Putnam N.H."/>
            <person name="West C.M."/>
            <person name="Loomis W.F."/>
            <person name="Chisholm R.L."/>
            <person name="Shaulsky G."/>
            <person name="Strassmann J.E."/>
            <person name="Queller D.C."/>
            <person name="Kuspa A."/>
            <person name="Grigoriev I.V."/>
        </authorList>
    </citation>
    <scope>NUCLEOTIDE SEQUENCE [LARGE SCALE GENOMIC DNA]</scope>
    <source>
        <strain evidence="4">QSDP1</strain>
    </source>
</reference>
<name>F0ZPD4_DICPU</name>
<dbReference type="VEuPathDB" id="AmoebaDB:DICPUDRAFT_98309"/>
<feature type="region of interest" description="Disordered" evidence="1">
    <location>
        <begin position="226"/>
        <end position="245"/>
    </location>
</feature>
<evidence type="ECO:0008006" key="5">
    <source>
        <dbReference type="Google" id="ProtNLM"/>
    </source>
</evidence>
<dbReference type="FunCoup" id="F0ZPD4">
    <property type="interactions" value="7"/>
</dbReference>
<dbReference type="EMBL" id="GL871108">
    <property type="protein sequence ID" value="EGC34171.1"/>
    <property type="molecule type" value="Genomic_DNA"/>
</dbReference>
<keyword evidence="2" id="KW-1133">Transmembrane helix</keyword>
<dbReference type="Proteomes" id="UP000001064">
    <property type="component" value="Unassembled WGS sequence"/>
</dbReference>
<dbReference type="KEGG" id="dpp:DICPUDRAFT_98309"/>
<feature type="transmembrane region" description="Helical" evidence="2">
    <location>
        <begin position="665"/>
        <end position="683"/>
    </location>
</feature>
<keyword evidence="4" id="KW-1185">Reference proteome</keyword>
<dbReference type="RefSeq" id="XP_003289275.1">
    <property type="nucleotide sequence ID" value="XM_003289227.1"/>
</dbReference>
<dbReference type="InterPro" id="IPR028994">
    <property type="entry name" value="Integrin_alpha_N"/>
</dbReference>
<sequence>MRKRDTWLLLLSLVVIFISLYRQKDYKISLLLEIPIDTNNYDNSHYPKINEYLPLPIITDIDGDGKNEIIYVTNDYRLIVLETVTYENIELFRLNENELSEKNLLQLPIKYQVSLKSEVGLATGRRPTSIKTGFTSPYVPGVPRQQIIVVVTDGWSILCFNHQLKKLWESYASDEVLPNHYQSEISISIVPNSDKGMVIIGGRMEPMEGYVHKSHYKIPMYEGKIETNEEHSHERDDDHEKETHRDESHFSYFAYDGEKGYKIWSHEENDFMPVNKHTDEEHRKESDVSLHSFKQHIYSQLDHLGEVDWRTYRDSVLAALPHKWSTGYDTKLDARHFSKKINTVRGNVETSTTTGLNNQEWDSELIGVNPSNLESFSILKSQDKANFQSNIKDPNVIVAHNKNGLEVVQISSGNTLCRLVLDSSDFHSNGNYFISYIDLNGDGVLDQITTYAGSFKGLGEDGGKETVCKALGMSGIPAREKIFDLKICNEGMFDFEYFMWKGTDKNNLNNKKKTKSTKNERLIQTIPPAFFRSSENDQIQMVFLVNTGLISSFNSKGSKMWKIETNIHWTRHIEPITQPSLQVFSFESDTNRLVPFILAVGERMMAIVSEKGDMVLEQPLDSSETNPVMAPPIVGDFNNDGINDFLITTLKGYSIYITEKGTSSSLLPIIGMLLIGVLLVFLLSSSNDKETFVTKKLFSKNSFNKKFKD</sequence>
<dbReference type="GeneID" id="10502173"/>
<evidence type="ECO:0000313" key="3">
    <source>
        <dbReference type="EMBL" id="EGC34171.1"/>
    </source>
</evidence>
<evidence type="ECO:0000256" key="1">
    <source>
        <dbReference type="SAM" id="MobiDB-lite"/>
    </source>
</evidence>